<dbReference type="RefSeq" id="WP_268265890.1">
    <property type="nucleotide sequence ID" value="NZ_JALQCW010000047.1"/>
</dbReference>
<gene>
    <name evidence="2" type="ORF">M1B34_18255</name>
</gene>
<proteinExistence type="predicted"/>
<feature type="transmembrane region" description="Helical" evidence="1">
    <location>
        <begin position="93"/>
        <end position="109"/>
    </location>
</feature>
<evidence type="ECO:0000313" key="3">
    <source>
        <dbReference type="Proteomes" id="UP001155059"/>
    </source>
</evidence>
<keyword evidence="1" id="KW-0472">Membrane</keyword>
<accession>A0A9X2C7A5</accession>
<organism evidence="2 3">
    <name type="scientific">Pseudomonas morbosilactucae</name>
    <dbReference type="NCBI Taxonomy" id="2938197"/>
    <lineage>
        <taxon>Bacteria</taxon>
        <taxon>Pseudomonadati</taxon>
        <taxon>Pseudomonadota</taxon>
        <taxon>Gammaproteobacteria</taxon>
        <taxon>Pseudomonadales</taxon>
        <taxon>Pseudomonadaceae</taxon>
        <taxon>Pseudomonas</taxon>
    </lineage>
</organism>
<dbReference type="AlphaFoldDB" id="A0A9X2C7A5"/>
<dbReference type="EMBL" id="JALQCW010000047">
    <property type="protein sequence ID" value="MCK9799595.1"/>
    <property type="molecule type" value="Genomic_DNA"/>
</dbReference>
<dbReference type="Proteomes" id="UP001155059">
    <property type="component" value="Unassembled WGS sequence"/>
</dbReference>
<name>A0A9X2C7A5_9PSED</name>
<comment type="caution">
    <text evidence="2">The sequence shown here is derived from an EMBL/GenBank/DDBJ whole genome shotgun (WGS) entry which is preliminary data.</text>
</comment>
<protein>
    <submittedName>
        <fullName evidence="2">Uncharacterized protein</fullName>
    </submittedName>
</protein>
<feature type="transmembrane region" description="Helical" evidence="1">
    <location>
        <begin position="21"/>
        <end position="39"/>
    </location>
</feature>
<feature type="transmembrane region" description="Helical" evidence="1">
    <location>
        <begin position="51"/>
        <end position="72"/>
    </location>
</feature>
<sequence>MITIIPLWKMLIDKEGKARGLAILATLPIFIATGALAFINGLQTGRVGSALVGLMGVIFFGLAAVILFIPTNKYIPRQSFIGYRSTQAKAQKSIKYAALTLPLLAIGLSLLMPSIYISIIAITTTALIIFYQISKSIKRHEDIDFSTNLYLVSSLGIDPGEKALASYQNFSTDNIRKGSNAFVATANKLVIASFNGKFWEKLSRDLNQITQIGIIADKTETHHIKLIFDDGTDAVLRIQLDNKSTSNPKLIIKRLLEVIDNKLLGENTAKTASISRQVITAEDTAPPKISNPKTLEVAQSIEIAQTILNDIKNAKEIMPGRKLEL</sequence>
<keyword evidence="1" id="KW-0812">Transmembrane</keyword>
<evidence type="ECO:0000313" key="2">
    <source>
        <dbReference type="EMBL" id="MCK9799595.1"/>
    </source>
</evidence>
<keyword evidence="1" id="KW-1133">Transmembrane helix</keyword>
<reference evidence="2 3" key="1">
    <citation type="journal article" date="2022" name="Int. J. Syst. Evol. Microbiol.">
        <title>Pseudomonas aegrilactucae sp. nov. and Pseudomonas morbosilactucae sp. nov., pathogens causing bacterial rot of lettuce in Japan.</title>
        <authorList>
            <person name="Sawada H."/>
            <person name="Fujikawa T."/>
            <person name="Satou M."/>
        </authorList>
    </citation>
    <scope>NUCLEOTIDE SEQUENCE [LARGE SCALE GENOMIC DNA]</scope>
    <source>
        <strain evidence="2 3">MAFF 302030</strain>
    </source>
</reference>
<evidence type="ECO:0000256" key="1">
    <source>
        <dbReference type="SAM" id="Phobius"/>
    </source>
</evidence>
<reference evidence="2 3" key="2">
    <citation type="journal article" date="2023" name="Plant Pathol.">
        <title>Dismantling and reorganizing Pseudomonas marginalis sensu#lato.</title>
        <authorList>
            <person name="Sawada H."/>
            <person name="Fujikawa T."/>
            <person name="Satou M."/>
        </authorList>
    </citation>
    <scope>NUCLEOTIDE SEQUENCE [LARGE SCALE GENOMIC DNA]</scope>
    <source>
        <strain evidence="2 3">MAFF 302030</strain>
    </source>
</reference>